<dbReference type="SUPFAM" id="SSF54001">
    <property type="entry name" value="Cysteine proteinases"/>
    <property type="match status" value="1"/>
</dbReference>
<dbReference type="EMBL" id="FNBE01000022">
    <property type="protein sequence ID" value="SDH41880.1"/>
    <property type="molecule type" value="Genomic_DNA"/>
</dbReference>
<gene>
    <name evidence="3" type="ORF">SAMN05216377_12229</name>
</gene>
<dbReference type="STRING" id="366584.SAMN05216377_12229"/>
<protein>
    <submittedName>
        <fullName evidence="3">Amide synthase</fullName>
    </submittedName>
</protein>
<dbReference type="OrthoDB" id="7181050at2"/>
<dbReference type="Pfam" id="PF00797">
    <property type="entry name" value="Acetyltransf_2"/>
    <property type="match status" value="1"/>
</dbReference>
<organism evidence="3 4">
    <name type="scientific">Pseudonocardia oroxyli</name>
    <dbReference type="NCBI Taxonomy" id="366584"/>
    <lineage>
        <taxon>Bacteria</taxon>
        <taxon>Bacillati</taxon>
        <taxon>Actinomycetota</taxon>
        <taxon>Actinomycetes</taxon>
        <taxon>Pseudonocardiales</taxon>
        <taxon>Pseudonocardiaceae</taxon>
        <taxon>Pseudonocardia</taxon>
    </lineage>
</organism>
<proteinExistence type="inferred from homology"/>
<accession>A0A1G8CAH8</accession>
<dbReference type="AlphaFoldDB" id="A0A1G8CAH8"/>
<dbReference type="PANTHER" id="PTHR11786">
    <property type="entry name" value="N-HYDROXYARYLAMINE O-ACETYLTRANSFERASE"/>
    <property type="match status" value="1"/>
</dbReference>
<keyword evidence="4" id="KW-1185">Reference proteome</keyword>
<dbReference type="Proteomes" id="UP000198967">
    <property type="component" value="Unassembled WGS sequence"/>
</dbReference>
<reference evidence="3 4" key="1">
    <citation type="submission" date="2016-10" db="EMBL/GenBank/DDBJ databases">
        <authorList>
            <person name="de Groot N.N."/>
        </authorList>
    </citation>
    <scope>NUCLEOTIDE SEQUENCE [LARGE SCALE GENOMIC DNA]</scope>
    <source>
        <strain evidence="3 4">CGMCC 4.3143</strain>
    </source>
</reference>
<dbReference type="RefSeq" id="WP_093089464.1">
    <property type="nucleotide sequence ID" value="NZ_FNBE01000022.1"/>
</dbReference>
<dbReference type="PANTHER" id="PTHR11786:SF0">
    <property type="entry name" value="ARYLAMINE N-ACETYLTRANSFERASE 4-RELATED"/>
    <property type="match status" value="1"/>
</dbReference>
<dbReference type="Gene3D" id="2.40.128.150">
    <property type="entry name" value="Cysteine proteinases"/>
    <property type="match status" value="1"/>
</dbReference>
<name>A0A1G8CAH8_PSEOR</name>
<evidence type="ECO:0000256" key="2">
    <source>
        <dbReference type="RuleBase" id="RU003452"/>
    </source>
</evidence>
<dbReference type="InterPro" id="IPR038765">
    <property type="entry name" value="Papain-like_cys_pep_sf"/>
</dbReference>
<evidence type="ECO:0000313" key="3">
    <source>
        <dbReference type="EMBL" id="SDH41880.1"/>
    </source>
</evidence>
<dbReference type="GO" id="GO:0016407">
    <property type="term" value="F:acetyltransferase activity"/>
    <property type="evidence" value="ECO:0007669"/>
    <property type="project" value="InterPro"/>
</dbReference>
<dbReference type="InterPro" id="IPR001447">
    <property type="entry name" value="Arylamine_N-AcTrfase"/>
</dbReference>
<dbReference type="PRINTS" id="PR01543">
    <property type="entry name" value="ANATRNSFRASE"/>
</dbReference>
<evidence type="ECO:0000313" key="4">
    <source>
        <dbReference type="Proteomes" id="UP000198967"/>
    </source>
</evidence>
<dbReference type="Gene3D" id="3.30.2140.10">
    <property type="entry name" value="Arylamine N-acetyltransferase"/>
    <property type="match status" value="1"/>
</dbReference>
<comment type="similarity">
    <text evidence="1 2">Belongs to the arylamine N-acetyltransferase family.</text>
</comment>
<evidence type="ECO:0000256" key="1">
    <source>
        <dbReference type="ARBA" id="ARBA00006547"/>
    </source>
</evidence>
<sequence>MFDVDRYLAVLGQSSRPEPTREVLALLHRRHLATLPYDSSLNAGRGLALWAGIDIDVDAVFDEIVTGDRGGVCYELNGLFRELLARLGYEVGVLAAGIRQVDGSFGPDLEHVLSFARVDGESLLVDVGFVGPSYLEPLRLSDEVQHQAGTDFRVVPDGGYQVVQRRGRVGEWQPVYRLHPRPRALSEWRRPDTGLEEFARRLAGAGTVVRGRATDTGQKILIGRRLLVVDDGKDTLRGLVTQADLDDAVADILRRPA</sequence>